<dbReference type="AlphaFoldDB" id="A0AAP6GFC8"/>
<dbReference type="PANTHER" id="PTHR40940:SF1">
    <property type="entry name" value="PROTEIN BATD"/>
    <property type="match status" value="1"/>
</dbReference>
<keyword evidence="2" id="KW-0812">Transmembrane</keyword>
<organism evidence="4 5">
    <name type="scientific">Aeromonas media</name>
    <dbReference type="NCBI Taxonomy" id="651"/>
    <lineage>
        <taxon>Bacteria</taxon>
        <taxon>Pseudomonadati</taxon>
        <taxon>Pseudomonadota</taxon>
        <taxon>Gammaproteobacteria</taxon>
        <taxon>Aeromonadales</taxon>
        <taxon>Aeromonadaceae</taxon>
        <taxon>Aeromonas</taxon>
    </lineage>
</organism>
<reference evidence="4" key="1">
    <citation type="submission" date="2023-11" db="EMBL/GenBank/DDBJ databases">
        <title>WGS of Aeromonas in Northern Israel.</title>
        <authorList>
            <person name="Hershko Y."/>
        </authorList>
    </citation>
    <scope>NUCLEOTIDE SEQUENCE</scope>
    <source>
        <strain evidence="4">02297</strain>
    </source>
</reference>
<dbReference type="EMBL" id="JAWZXF010000030">
    <property type="protein sequence ID" value="MDX7924442.1"/>
    <property type="molecule type" value="Genomic_DNA"/>
</dbReference>
<keyword evidence="3" id="KW-0732">Signal</keyword>
<gene>
    <name evidence="4" type="ORF">SJS82_21230</name>
</gene>
<accession>A0AAP6GFC8</accession>
<dbReference type="RefSeq" id="WP_319918221.1">
    <property type="nucleotide sequence ID" value="NZ_JAWZXF010000030.1"/>
</dbReference>
<evidence type="ECO:0000313" key="5">
    <source>
        <dbReference type="Proteomes" id="UP001285835"/>
    </source>
</evidence>
<comment type="caution">
    <text evidence="4">The sequence shown here is derived from an EMBL/GenBank/DDBJ whole genome shotgun (WGS) entry which is preliminary data.</text>
</comment>
<evidence type="ECO:0008006" key="6">
    <source>
        <dbReference type="Google" id="ProtNLM"/>
    </source>
</evidence>
<dbReference type="Proteomes" id="UP001285835">
    <property type="component" value="Unassembled WGS sequence"/>
</dbReference>
<dbReference type="InterPro" id="IPR025738">
    <property type="entry name" value="BatD"/>
</dbReference>
<feature type="chain" id="PRO_5042887991" description="Protein BatD" evidence="3">
    <location>
        <begin position="19"/>
        <end position="453"/>
    </location>
</feature>
<evidence type="ECO:0000256" key="3">
    <source>
        <dbReference type="SAM" id="SignalP"/>
    </source>
</evidence>
<proteinExistence type="predicted"/>
<evidence type="ECO:0000313" key="4">
    <source>
        <dbReference type="EMBL" id="MDX7924442.1"/>
    </source>
</evidence>
<keyword evidence="2" id="KW-0472">Membrane</keyword>
<dbReference type="PANTHER" id="PTHR40940">
    <property type="entry name" value="PROTEIN BATD-RELATED"/>
    <property type="match status" value="1"/>
</dbReference>
<keyword evidence="2" id="KW-1133">Transmembrane helix</keyword>
<feature type="transmembrane region" description="Helical" evidence="2">
    <location>
        <begin position="290"/>
        <end position="311"/>
    </location>
</feature>
<name>A0AAP6GFC8_AERME</name>
<feature type="signal peptide" evidence="3">
    <location>
        <begin position="1"/>
        <end position="18"/>
    </location>
</feature>
<feature type="region of interest" description="Disordered" evidence="1">
    <location>
        <begin position="423"/>
        <end position="453"/>
    </location>
</feature>
<evidence type="ECO:0000256" key="2">
    <source>
        <dbReference type="SAM" id="Phobius"/>
    </source>
</evidence>
<sequence length="453" mass="49505">MRALLIILLLGLGALAQAAEPEVRIQSRLVPADGVSVGGTLNLEVDLLVDTWFTAAPVLAPLQLAGAVVAPPSSEASHLTEQIDGKTFFGMRFTYRITPQLAQTFEIPPLQFQVQPGQGTGPVSLSSTPLSFQARALPHGGKTPQLVANEVRFTQQIQRSHTPLRVGDSVQRQLRIEAEGAQAMLLPVPHFAAVKGLRRYVQTPSVMAMDDGRGTTTGGVREDKVSYVIEQSGHFILPPIRLIWWDAGSGQSRELTVPEVALSAAAGTYQAPFSISEDLHALGQQARITLAGQGVLLAGLGLMAVALLWLVRPRLQALWHRLQRWRASRRLAWLDSPDYALRLARTQLRQQPAELGGLYLWVRRRSGLLAIAPLLKSGPTSRLHPVLAFFRLNYGLDNKPSGEDATTALAEQIVPALEGAMMEATDRRSRPHALQPLNPGLDEPDHRRHTRRS</sequence>
<protein>
    <recommendedName>
        <fullName evidence="6">Protein BatD</fullName>
    </recommendedName>
</protein>
<evidence type="ECO:0000256" key="1">
    <source>
        <dbReference type="SAM" id="MobiDB-lite"/>
    </source>
</evidence>